<dbReference type="NCBIfam" id="NF041874">
    <property type="entry name" value="EPS_EpsC"/>
    <property type="match status" value="1"/>
</dbReference>
<comment type="pathway">
    <text evidence="1">Amino-acid biosynthesis; L-cysteine biosynthesis; L-cysteine from L-serine: step 1/2.</text>
</comment>
<evidence type="ECO:0000313" key="9">
    <source>
        <dbReference type="EMBL" id="RHC98864.1"/>
    </source>
</evidence>
<comment type="caution">
    <text evidence="9">The sequence shown here is derived from an EMBL/GenBank/DDBJ whole genome shotgun (WGS) entry which is preliminary data.</text>
</comment>
<dbReference type="InterPro" id="IPR042122">
    <property type="entry name" value="Ser_AcTrfase_N_sf"/>
</dbReference>
<keyword evidence="7" id="KW-0012">Acyltransferase</keyword>
<evidence type="ECO:0000256" key="5">
    <source>
        <dbReference type="ARBA" id="ARBA00022679"/>
    </source>
</evidence>
<organism evidence="9 12">
    <name type="scientific">Mediterraneibacter gnavus</name>
    <name type="common">Ruminococcus gnavus</name>
    <dbReference type="NCBI Taxonomy" id="33038"/>
    <lineage>
        <taxon>Bacteria</taxon>
        <taxon>Bacillati</taxon>
        <taxon>Bacillota</taxon>
        <taxon>Clostridia</taxon>
        <taxon>Lachnospirales</taxon>
        <taxon>Lachnospiraceae</taxon>
        <taxon>Mediterraneibacter</taxon>
    </lineage>
</organism>
<keyword evidence="5 9" id="KW-0808">Transferase</keyword>
<dbReference type="GO" id="GO:0019344">
    <property type="term" value="P:cysteine biosynthetic process"/>
    <property type="evidence" value="ECO:0007669"/>
    <property type="project" value="UniProtKB-KW"/>
</dbReference>
<comment type="similarity">
    <text evidence="2">Belongs to the transferase hexapeptide repeat family.</text>
</comment>
<evidence type="ECO:0000256" key="4">
    <source>
        <dbReference type="ARBA" id="ARBA00022605"/>
    </source>
</evidence>
<dbReference type="EMBL" id="QSIR01000066">
    <property type="protein sequence ID" value="RHC98864.1"/>
    <property type="molecule type" value="Genomic_DNA"/>
</dbReference>
<dbReference type="InterPro" id="IPR001451">
    <property type="entry name" value="Hexapep"/>
</dbReference>
<dbReference type="AlphaFoldDB" id="A0A414CU65"/>
<accession>A0A414CU65</accession>
<keyword evidence="6" id="KW-0198">Cysteine biosynthesis</keyword>
<evidence type="ECO:0000313" key="12">
    <source>
        <dbReference type="Proteomes" id="UP000284472"/>
    </source>
</evidence>
<evidence type="ECO:0000256" key="1">
    <source>
        <dbReference type="ARBA" id="ARBA00004876"/>
    </source>
</evidence>
<dbReference type="Proteomes" id="UP000284472">
    <property type="component" value="Unassembled WGS sequence"/>
</dbReference>
<proteinExistence type="inferred from homology"/>
<evidence type="ECO:0000256" key="7">
    <source>
        <dbReference type="ARBA" id="ARBA00023315"/>
    </source>
</evidence>
<dbReference type="Gene3D" id="2.160.10.10">
    <property type="entry name" value="Hexapeptide repeat proteins"/>
    <property type="match status" value="1"/>
</dbReference>
<dbReference type="SUPFAM" id="SSF51161">
    <property type="entry name" value="Trimeric LpxA-like enzymes"/>
    <property type="match status" value="1"/>
</dbReference>
<dbReference type="PANTHER" id="PTHR42811">
    <property type="entry name" value="SERINE ACETYLTRANSFERASE"/>
    <property type="match status" value="1"/>
</dbReference>
<dbReference type="GO" id="GO:0009001">
    <property type="term" value="F:serine O-acetyltransferase activity"/>
    <property type="evidence" value="ECO:0007669"/>
    <property type="project" value="UniProtKB-EC"/>
</dbReference>
<dbReference type="InterPro" id="IPR011004">
    <property type="entry name" value="Trimer_LpxA-like_sf"/>
</dbReference>
<dbReference type="EMBL" id="QRIS01000036">
    <property type="protein sequence ID" value="RHG79658.1"/>
    <property type="molecule type" value="Genomic_DNA"/>
</dbReference>
<evidence type="ECO:0000256" key="3">
    <source>
        <dbReference type="ARBA" id="ARBA00013266"/>
    </source>
</evidence>
<gene>
    <name evidence="10" type="ORF">DW243_15965</name>
    <name evidence="9" type="ORF">DW812_18500</name>
</gene>
<reference evidence="11 12" key="1">
    <citation type="submission" date="2018-08" db="EMBL/GenBank/DDBJ databases">
        <title>A genome reference for cultivated species of the human gut microbiota.</title>
        <authorList>
            <person name="Zou Y."/>
            <person name="Xue W."/>
            <person name="Luo G."/>
        </authorList>
    </citation>
    <scope>NUCLEOTIDE SEQUENCE [LARGE SCALE GENOMIC DNA]</scope>
    <source>
        <strain evidence="10 11">AM21-18</strain>
        <strain evidence="9 12">AM32-6</strain>
    </source>
</reference>
<evidence type="ECO:0000256" key="8">
    <source>
        <dbReference type="ARBA" id="ARBA00049486"/>
    </source>
</evidence>
<dbReference type="EC" id="2.3.1.30" evidence="3"/>
<dbReference type="InterPro" id="IPR053376">
    <property type="entry name" value="Serine_acetyltransferase"/>
</dbReference>
<dbReference type="InterPro" id="IPR045304">
    <property type="entry name" value="LbH_SAT"/>
</dbReference>
<dbReference type="RefSeq" id="WP_118044273.1">
    <property type="nucleotide sequence ID" value="NZ_QRIP01000033.1"/>
</dbReference>
<sequence>MWDESAKNLVKKILLSYKTILIGSHSEVEPILDELICDINTVLAELKDVLPYNTNLSFSFEEAKKELIMVFEDLREETKKIGNRDPAVTCMEEIILCYPYIKAIILHRIAHFLYINKIYVLARILSEEAHSLTGIDIHPGAKIGKNFFIDHGTGIVIGETCIIGNNVTLYQGITLGTYSFKKNSKKPLDLKSKRHPTIEDNVTIYANATILGGGTIIGTNSIIGSNAWIASSVAANSTVKANSIIQANGIKE</sequence>
<comment type="catalytic activity">
    <reaction evidence="8">
        <text>L-serine + acetyl-CoA = O-acetyl-L-serine + CoA</text>
        <dbReference type="Rhea" id="RHEA:24560"/>
        <dbReference type="ChEBI" id="CHEBI:33384"/>
        <dbReference type="ChEBI" id="CHEBI:57287"/>
        <dbReference type="ChEBI" id="CHEBI:57288"/>
        <dbReference type="ChEBI" id="CHEBI:58340"/>
        <dbReference type="EC" id="2.3.1.30"/>
    </reaction>
</comment>
<evidence type="ECO:0000256" key="6">
    <source>
        <dbReference type="ARBA" id="ARBA00023192"/>
    </source>
</evidence>
<evidence type="ECO:0000313" key="10">
    <source>
        <dbReference type="EMBL" id="RHG79658.1"/>
    </source>
</evidence>
<name>A0A414CU65_MEDGN</name>
<dbReference type="Pfam" id="PF14602">
    <property type="entry name" value="Hexapep_2"/>
    <property type="match status" value="2"/>
</dbReference>
<dbReference type="Gene3D" id="1.10.3130.10">
    <property type="entry name" value="serine acetyltransferase, domain 1"/>
    <property type="match status" value="1"/>
</dbReference>
<dbReference type="CDD" id="cd03354">
    <property type="entry name" value="LbH_SAT"/>
    <property type="match status" value="1"/>
</dbReference>
<dbReference type="Proteomes" id="UP000283981">
    <property type="component" value="Unassembled WGS sequence"/>
</dbReference>
<keyword evidence="4" id="KW-0028">Amino-acid biosynthesis</keyword>
<evidence type="ECO:0000256" key="2">
    <source>
        <dbReference type="ARBA" id="ARBA00007274"/>
    </source>
</evidence>
<protein>
    <recommendedName>
        <fullName evidence="3">serine O-acetyltransferase</fullName>
        <ecNumber evidence="3">2.3.1.30</ecNumber>
    </recommendedName>
</protein>
<evidence type="ECO:0000313" key="11">
    <source>
        <dbReference type="Proteomes" id="UP000283981"/>
    </source>
</evidence>